<comment type="caution">
    <text evidence="12">The sequence shown here is derived from an EMBL/GenBank/DDBJ whole genome shotgun (WGS) entry which is preliminary data.</text>
</comment>
<feature type="compositionally biased region" description="Low complexity" evidence="9">
    <location>
        <begin position="719"/>
        <end position="729"/>
    </location>
</feature>
<evidence type="ECO:0000259" key="11">
    <source>
        <dbReference type="PROSITE" id="PS52039"/>
    </source>
</evidence>
<dbReference type="Pfam" id="PF01131">
    <property type="entry name" value="Topoisom_bac"/>
    <property type="match status" value="1"/>
</dbReference>
<feature type="region of interest" description="Disordered" evidence="9">
    <location>
        <begin position="26"/>
        <end position="56"/>
    </location>
</feature>
<dbReference type="CDD" id="cd00186">
    <property type="entry name" value="TOP1Ac"/>
    <property type="match status" value="1"/>
</dbReference>
<dbReference type="InterPro" id="IPR023405">
    <property type="entry name" value="Topo_IA_core_domain"/>
</dbReference>
<feature type="domain" description="Topo IA-type catalytic" evidence="11">
    <location>
        <begin position="202"/>
        <end position="642"/>
    </location>
</feature>
<dbReference type="PANTHER" id="PTHR42785">
    <property type="entry name" value="DNA TOPOISOMERASE, TYPE IA, CORE"/>
    <property type="match status" value="1"/>
</dbReference>
<evidence type="ECO:0000313" key="13">
    <source>
        <dbReference type="Proteomes" id="UP000197208"/>
    </source>
</evidence>
<feature type="site" description="Interaction with DNA" evidence="8">
    <location>
        <position position="213"/>
    </location>
</feature>
<keyword evidence="6 8" id="KW-0238">DNA-binding</keyword>
<feature type="region of interest" description="Interaction with DNA" evidence="8">
    <location>
        <begin position="236"/>
        <end position="241"/>
    </location>
</feature>
<dbReference type="InterPro" id="IPR028612">
    <property type="entry name" value="Topoisom_1_IA"/>
</dbReference>
<dbReference type="Proteomes" id="UP000197208">
    <property type="component" value="Unassembled WGS sequence"/>
</dbReference>
<evidence type="ECO:0000256" key="9">
    <source>
        <dbReference type="SAM" id="MobiDB-lite"/>
    </source>
</evidence>
<dbReference type="SUPFAM" id="SSF56712">
    <property type="entry name" value="Prokaryotic type I DNA topoisomerase"/>
    <property type="match status" value="1"/>
</dbReference>
<dbReference type="SMART" id="SM00437">
    <property type="entry name" value="TOP1Ac"/>
    <property type="match status" value="1"/>
</dbReference>
<dbReference type="CDD" id="cd03363">
    <property type="entry name" value="TOPRIM_TopoIA_TopoI"/>
    <property type="match status" value="1"/>
</dbReference>
<dbReference type="InterPro" id="IPR013824">
    <property type="entry name" value="Topo_IA_cen_sub1"/>
</dbReference>
<dbReference type="Gene3D" id="1.10.460.10">
    <property type="entry name" value="Topoisomerase I, domain 2"/>
    <property type="match status" value="1"/>
</dbReference>
<evidence type="ECO:0000256" key="4">
    <source>
        <dbReference type="ARBA" id="ARBA00022842"/>
    </source>
</evidence>
<feature type="compositionally biased region" description="Basic residues" evidence="9">
    <location>
        <begin position="704"/>
        <end position="714"/>
    </location>
</feature>
<dbReference type="InterPro" id="IPR003602">
    <property type="entry name" value="Topo_IA_DNA-bd_dom"/>
</dbReference>
<sequence>MRFGPQAVQVRHQCLRELLGEGRLIPVPRNSRCHSPQPTRTDHPAGKQNGRTAGRHRDHYPVHMATLVIVESPAKARKIAGYLGRDYVVRASLGHVRDLPGSKAEIPERYRAEPWAALGVNPETFAPIYVVPASRRATVKELQQLAVKADRVLFASDMDREGEAISYHLSRLLKVEQPTRLVFTEITQEALQNALKATRPLDLHLVAAQEARRVIDRLVGYGVSPLLWGSVGGNLSAGRVQSAALMLLSQREMARMRFRPATFWSIRADVLTRPKFTATVTQVRSSEHPQSLPIARAGDYTQDGVLKSGVRVLEMTDGQARALSAYLDGREATVTHVEVTETRSRPAPPFITSTLQQAGGRLNLSAKQVMDTAQWLYEGGYITYMRTDSPALSDEALTKARREATRLFGPAAVPAQPRQYATRNRNAQEAHEAIRPAGTTWRAPDTVGLGGDELAVYTLIYQRTVASQMNDAVFDKTVVTLTCGAATLSAQGRVLKETGHLQLLQDEDEERDDQRLPALQPGQRLPLKARPPEGKKTSAPTRYSEATLVQAMEKAGIGRPSTYAQTLATLQTREYVRVTGRHLSVTAVGLLVATYLARQVPEVMQKDFTATMEAGLDDVAAGGTTRLAYLTRFWTEGLAPTIRRASRDAPSLPLPHLEGTRLRATGSGPHLIRAGQSVPLPPEVIPAELDDAQADAIVQGTWKPAKKTRQKRERKAVSAATPQQTAGATPRKRNPRPGKVRREPADR</sequence>
<dbReference type="EC" id="5.6.2.1" evidence="8"/>
<dbReference type="InterPro" id="IPR000380">
    <property type="entry name" value="Topo_IA"/>
</dbReference>
<comment type="similarity">
    <text evidence="2 8">Belongs to the type IA topoisomerase family.</text>
</comment>
<dbReference type="SMART" id="SM00436">
    <property type="entry name" value="TOP1Bc"/>
    <property type="match status" value="1"/>
</dbReference>
<accession>A0A246BHH2</accession>
<dbReference type="GO" id="GO:0006265">
    <property type="term" value="P:DNA topological change"/>
    <property type="evidence" value="ECO:0007669"/>
    <property type="project" value="UniProtKB-UniRule"/>
</dbReference>
<dbReference type="InterPro" id="IPR003601">
    <property type="entry name" value="Topo_IA_2"/>
</dbReference>
<dbReference type="GO" id="GO:0046872">
    <property type="term" value="F:metal ion binding"/>
    <property type="evidence" value="ECO:0007669"/>
    <property type="project" value="UniProtKB-KW"/>
</dbReference>
<evidence type="ECO:0000256" key="3">
    <source>
        <dbReference type="ARBA" id="ARBA00022723"/>
    </source>
</evidence>
<evidence type="ECO:0000256" key="1">
    <source>
        <dbReference type="ARBA" id="ARBA00000213"/>
    </source>
</evidence>
<dbReference type="InterPro" id="IPR006171">
    <property type="entry name" value="TOPRIM_dom"/>
</dbReference>
<feature type="site" description="Interaction with DNA" evidence="8">
    <location>
        <position position="386"/>
    </location>
</feature>
<dbReference type="HAMAP" id="MF_00952">
    <property type="entry name" value="Topoisom_1_prok"/>
    <property type="match status" value="1"/>
</dbReference>
<dbReference type="AlphaFoldDB" id="A0A246BHH2"/>
<keyword evidence="7 8" id="KW-0413">Isomerase</keyword>
<dbReference type="PROSITE" id="PS00396">
    <property type="entry name" value="TOPO_IA_1"/>
    <property type="match status" value="1"/>
</dbReference>
<keyword evidence="4" id="KW-0460">Magnesium</keyword>
<dbReference type="SMART" id="SM00493">
    <property type="entry name" value="TOPRIM"/>
    <property type="match status" value="1"/>
</dbReference>
<dbReference type="EMBL" id="NHMK01000022">
    <property type="protein sequence ID" value="OWL94703.1"/>
    <property type="molecule type" value="Genomic_DNA"/>
</dbReference>
<dbReference type="InterPro" id="IPR013825">
    <property type="entry name" value="Topo_IA_cen_sub2"/>
</dbReference>
<dbReference type="NCBIfam" id="TIGR01051">
    <property type="entry name" value="topA_bact"/>
    <property type="match status" value="1"/>
</dbReference>
<feature type="site" description="Interaction with DNA" evidence="8">
    <location>
        <position position="573"/>
    </location>
</feature>
<dbReference type="InterPro" id="IPR013826">
    <property type="entry name" value="Topo_IA_cen_sub3"/>
</dbReference>
<comment type="catalytic activity">
    <reaction evidence="1 8">
        <text>ATP-independent breakage of single-stranded DNA, followed by passage and rejoining.</text>
        <dbReference type="EC" id="5.6.2.1"/>
    </reaction>
</comment>
<evidence type="ECO:0000259" key="10">
    <source>
        <dbReference type="PROSITE" id="PS50880"/>
    </source>
</evidence>
<evidence type="ECO:0000313" key="12">
    <source>
        <dbReference type="EMBL" id="OWL94703.1"/>
    </source>
</evidence>
<feature type="region of interest" description="Disordered" evidence="9">
    <location>
        <begin position="505"/>
        <end position="541"/>
    </location>
</feature>
<dbReference type="Pfam" id="PF01751">
    <property type="entry name" value="Toprim"/>
    <property type="match status" value="1"/>
</dbReference>
<feature type="site" description="Interaction with DNA" evidence="8">
    <location>
        <position position="221"/>
    </location>
</feature>
<dbReference type="InterPro" id="IPR034149">
    <property type="entry name" value="TOPRIM_TopoI"/>
</dbReference>
<feature type="active site" description="O-(5'-phospho-DNA)-tyrosine intermediate" evidence="8">
    <location>
        <position position="384"/>
    </location>
</feature>
<name>A0A246BHH2_9DEIO</name>
<feature type="domain" description="Toprim" evidence="10">
    <location>
        <begin position="65"/>
        <end position="186"/>
    </location>
</feature>
<dbReference type="PRINTS" id="PR00417">
    <property type="entry name" value="PRTPISMRASEI"/>
</dbReference>
<dbReference type="InterPro" id="IPR023406">
    <property type="entry name" value="Topo_IA_AS"/>
</dbReference>
<evidence type="ECO:0000256" key="2">
    <source>
        <dbReference type="ARBA" id="ARBA00009446"/>
    </source>
</evidence>
<organism evidence="12 13">
    <name type="scientific">Deinococcus indicus</name>
    <dbReference type="NCBI Taxonomy" id="223556"/>
    <lineage>
        <taxon>Bacteria</taxon>
        <taxon>Thermotogati</taxon>
        <taxon>Deinococcota</taxon>
        <taxon>Deinococci</taxon>
        <taxon>Deinococcales</taxon>
        <taxon>Deinococcaceae</taxon>
        <taxon>Deinococcus</taxon>
    </lineage>
</organism>
<dbReference type="InterPro" id="IPR005733">
    <property type="entry name" value="TopoI_bac-type"/>
</dbReference>
<dbReference type="Gene3D" id="3.40.50.140">
    <property type="match status" value="1"/>
</dbReference>
<protein>
    <recommendedName>
        <fullName evidence="8">DNA topoisomerase 1</fullName>
        <ecNumber evidence="8">5.6.2.1</ecNumber>
    </recommendedName>
    <alternativeName>
        <fullName evidence="8">DNA topoisomerase I</fullName>
    </alternativeName>
</protein>
<feature type="compositionally biased region" description="Basic residues" evidence="9">
    <location>
        <begin position="730"/>
        <end position="739"/>
    </location>
</feature>
<feature type="region of interest" description="Disordered" evidence="9">
    <location>
        <begin position="700"/>
        <end position="747"/>
    </location>
</feature>
<dbReference type="GO" id="GO:0003917">
    <property type="term" value="F:DNA topoisomerase type I (single strand cut, ATP-independent) activity"/>
    <property type="evidence" value="ECO:0007669"/>
    <property type="project" value="UniProtKB-UniRule"/>
</dbReference>
<feature type="site" description="Interaction with DNA" evidence="8">
    <location>
        <position position="228"/>
    </location>
</feature>
<dbReference type="PROSITE" id="PS50880">
    <property type="entry name" value="TOPRIM"/>
    <property type="match status" value="1"/>
</dbReference>
<feature type="site" description="Interaction with DNA" evidence="8">
    <location>
        <position position="212"/>
    </location>
</feature>
<evidence type="ECO:0000256" key="5">
    <source>
        <dbReference type="ARBA" id="ARBA00023029"/>
    </source>
</evidence>
<gene>
    <name evidence="8" type="primary">topA</name>
    <name evidence="12" type="ORF">CBQ26_14385</name>
</gene>
<evidence type="ECO:0000256" key="7">
    <source>
        <dbReference type="ARBA" id="ARBA00023235"/>
    </source>
</evidence>
<evidence type="ECO:0000256" key="6">
    <source>
        <dbReference type="ARBA" id="ARBA00023125"/>
    </source>
</evidence>
<comment type="subunit">
    <text evidence="8">Monomer.</text>
</comment>
<dbReference type="GO" id="GO:0003677">
    <property type="term" value="F:DNA binding"/>
    <property type="evidence" value="ECO:0007669"/>
    <property type="project" value="UniProtKB-KW"/>
</dbReference>
<keyword evidence="13" id="KW-1185">Reference proteome</keyword>
<evidence type="ECO:0000256" key="8">
    <source>
        <dbReference type="HAMAP-Rule" id="MF_00952"/>
    </source>
</evidence>
<dbReference type="InterPro" id="IPR013497">
    <property type="entry name" value="Topo_IA_cen"/>
</dbReference>
<keyword evidence="5 8" id="KW-0799">Topoisomerase</keyword>
<reference evidence="12 13" key="1">
    <citation type="submission" date="2017-05" db="EMBL/GenBank/DDBJ databases">
        <title>De novo genome assembly of Deniococcus indicus strain DR1.</title>
        <authorList>
            <person name="Chauhan D."/>
            <person name="Yennamalli R.M."/>
            <person name="Priyadarshini R."/>
        </authorList>
    </citation>
    <scope>NUCLEOTIDE SEQUENCE [LARGE SCALE GENOMIC DNA]</scope>
    <source>
        <strain evidence="12 13">DR1</strain>
    </source>
</reference>
<feature type="site" description="Interaction with DNA" evidence="8">
    <location>
        <position position="216"/>
    </location>
</feature>
<dbReference type="Gene3D" id="2.70.20.10">
    <property type="entry name" value="Topoisomerase I, domain 3"/>
    <property type="match status" value="1"/>
</dbReference>
<dbReference type="Gene3D" id="1.10.290.10">
    <property type="entry name" value="Topoisomerase I, domain 4"/>
    <property type="match status" value="1"/>
</dbReference>
<keyword evidence="3" id="KW-0479">Metal-binding</keyword>
<dbReference type="PANTHER" id="PTHR42785:SF1">
    <property type="entry name" value="DNA TOPOISOMERASE"/>
    <property type="match status" value="1"/>
</dbReference>
<feature type="site" description="Interaction with DNA" evidence="8">
    <location>
        <position position="95"/>
    </location>
</feature>
<proteinExistence type="inferred from homology"/>
<comment type="function">
    <text evidence="8">Releases the supercoiling and torsional tension of DNA, which is introduced during the DNA replication and transcription, by transiently cleaving and rejoining one strand of the DNA duplex. Introduces a single-strand break via transesterification at a target site in duplex DNA. The scissile phosphodiester is attacked by the catalytic tyrosine of the enzyme, resulting in the formation of a DNA-(5'-phosphotyrosyl)-enzyme intermediate and the expulsion of a 3'-OH DNA strand. The free DNA strand then undergoes passage around the unbroken strand, thus removing DNA supercoils. Finally, in the religation step, the DNA 3'-OH attacks the covalent intermediate to expel the active-site tyrosine and restore the DNA phosphodiester backbone.</text>
</comment>
<dbReference type="PROSITE" id="PS52039">
    <property type="entry name" value="TOPO_IA_2"/>
    <property type="match status" value="1"/>
</dbReference>